<organism evidence="9 10">
    <name type="scientific">Variovorax guangxiensis</name>
    <dbReference type="NCBI Taxonomy" id="1775474"/>
    <lineage>
        <taxon>Bacteria</taxon>
        <taxon>Pseudomonadati</taxon>
        <taxon>Pseudomonadota</taxon>
        <taxon>Betaproteobacteria</taxon>
        <taxon>Burkholderiales</taxon>
        <taxon>Comamonadaceae</taxon>
        <taxon>Variovorax</taxon>
    </lineage>
</organism>
<dbReference type="InterPro" id="IPR011047">
    <property type="entry name" value="Quinoprotein_ADH-like_sf"/>
</dbReference>
<dbReference type="Pfam" id="PF05567">
    <property type="entry name" value="T4P_PilY1"/>
    <property type="match status" value="1"/>
</dbReference>
<evidence type="ECO:0000313" key="9">
    <source>
        <dbReference type="EMBL" id="TPG29063.1"/>
    </source>
</evidence>
<evidence type="ECO:0000313" key="10">
    <source>
        <dbReference type="Proteomes" id="UP000319212"/>
    </source>
</evidence>
<evidence type="ECO:0000256" key="7">
    <source>
        <dbReference type="SAM" id="MobiDB-lite"/>
    </source>
</evidence>
<evidence type="ECO:0000256" key="1">
    <source>
        <dbReference type="ARBA" id="ARBA00004561"/>
    </source>
</evidence>
<dbReference type="Proteomes" id="UP000319212">
    <property type="component" value="Unassembled WGS sequence"/>
</dbReference>
<dbReference type="GO" id="GO:0009289">
    <property type="term" value="C:pilus"/>
    <property type="evidence" value="ECO:0007669"/>
    <property type="project" value="UniProtKB-SubCell"/>
</dbReference>
<name>A0A502DUQ1_9BURK</name>
<evidence type="ECO:0000256" key="2">
    <source>
        <dbReference type="ARBA" id="ARBA00008387"/>
    </source>
</evidence>
<dbReference type="Gene3D" id="2.60.120.1560">
    <property type="match status" value="1"/>
</dbReference>
<dbReference type="InterPro" id="IPR008707">
    <property type="entry name" value="B-propeller_PilY1"/>
</dbReference>
<gene>
    <name evidence="9" type="ORF">EAH82_09870</name>
</gene>
<dbReference type="GO" id="GO:0046872">
    <property type="term" value="F:metal ion binding"/>
    <property type="evidence" value="ECO:0007669"/>
    <property type="project" value="UniProtKB-KW"/>
</dbReference>
<evidence type="ECO:0000256" key="6">
    <source>
        <dbReference type="ARBA" id="ARBA00023263"/>
    </source>
</evidence>
<keyword evidence="6" id="KW-0281">Fimbrium</keyword>
<dbReference type="InterPro" id="IPR037524">
    <property type="entry name" value="PA14/GLEYA"/>
</dbReference>
<evidence type="ECO:0000256" key="4">
    <source>
        <dbReference type="ARBA" id="ARBA00022723"/>
    </source>
</evidence>
<evidence type="ECO:0000256" key="5">
    <source>
        <dbReference type="ARBA" id="ARBA00022837"/>
    </source>
</evidence>
<keyword evidence="3" id="KW-1029">Fimbrium biogenesis</keyword>
<sequence>MVRPALSKPTPFRALHIAGLLAAFVALLTGQHLATAQSGGDTALAQTPLFVSESHPPLNMLVMGRDHKLYYEAYNDASDLDGDGVIDVGYKPDKIDYYGYFNNNACYGYSGDKFTPVAVATGSKKKQCDGTNWSGDFLNYLTTSRMDAIRRVLYGGTRMEDSKTSTVLQGAYIPRDAHSSGKAYDPARDIGVYKIQDYSPLKQPVAGTRHLFAVTTIDQSGDGAIPRLRVLNDSKFQIWEWVSKEQPVAQDKCINNDTNCAQGETTQFDMLDSSSYRNLKISTWKTSGGIPGDPVTMALYFVANSLGNRLCGTGTVTAINTQGPNNNPFVPGANNCTQDNYMTEITGQIYVPTTGTYTFAVDGDDAVEVSFGVGLQTFGWYGGHGGDRGQAGLQSHSGSVYLSAGYNDVRFRHVEGSGDDHWGLALRSTRPASAIVDRKIRVEACSSTNAALREATCKAYPNSGGTPIYKPTGLLHDFGENEKMYFGLLTGSYQKNIAGGTLRRNISKFTDEIDLQTGQFRNGVSGVVANIDRQKSIGFNGSTYNNCGWITNGPISAMSDPSDCAMWGNPVGEMMFETMRYFAGGTGAHSQYTYANSGSKDDGLGLSKPDWQAPYRPVADGGFQRCARPVMTVVSDINPSYDFKMPGSKYLTGVGAEASNLSAFNVSTEVQAIGAAEQINGKSFFIGQSTTANADAAPTVKRVDDLSLVRGLSPQEPSKEGTYYSAGVARYGANNAIFGTASSAVKNQLMTYSVAIASPLPEIRFPVGTAQQPRFVTIAPFAKSVTGSGIDPTKFAPTNQIVDYYVDRIANTGTVDADSTVNGGRPYAEFRINYEDVEQGADHDMDAISRYTVALQADRTVKIDIVSEYAAGGIGQHMGYVISGTTQDGMYLDVRDKDTGSVYYALNTPQGRLPGYCANNAADSDCHNLPLTSSRTFAPSTSATSGTFLKDPLWYAAKYGMPGRNPSSVVGDPDNYFLVTNATTLKDKMTQAFNDILQQNNAVTAVTVDAPGGTITAGADVYRTRFEAEGWTGDVIREKLSEDTTGLSSVRQWSAAEKLAARAATTRKIYYAGAGAGTPVLRPFTYAGINAQASDKAWLDALNLNPTTSTTTSDGKAEERIRFLRGESETLRTRKKLVGGLPNVLGDIVNSSPLRISGAMYRPAAADALEGSKNYSTFASGQAAMEMIYVGANDGMLHAFDAKTGEEEFAYIPSALRSTLNILTAPKYGLKDGTPHRYYVDGTPVASDVYFGGAWHKVLVGSLGAGGRQVFALDVTDPKAPKLLWEFGNLQDGNMGHSVAQPTITRLNDPASGKGKWVALVPSGYQGDSSSAGGANLFVLDISTGAVIKRFDLAGGMTTDELNASLPLGNGLSRATGVDGNRDGKTDLAYAGDLAGNVWRFDMRSSDANAWTVQKFYTAKDGSGKRQPITAAPYVVDHPTGLGDLVIFGTGRLLTVTDKSSAQKQSVYGIWDRYTVPGAAAPTPLPSAGKVRADLQAQTFTELQADSGNFGLSSNQVQWKKTGATGSDDASVGKWGWYVDLPRNGEKVTFDMALYGRGLFISTVRTSDDPCAAGLSGTLYGIDPNGGGQTKYTVFDIDGNGAFNASDSVAGQTVSGTSTGAGKQTIRAGKVFDPNAAPKGVNSGMEFGRQSWRRQPPNAP</sequence>
<dbReference type="SUPFAM" id="SSF56988">
    <property type="entry name" value="Anthrax protective antigen"/>
    <property type="match status" value="1"/>
</dbReference>
<dbReference type="SUPFAM" id="SSF50998">
    <property type="entry name" value="Quinoprotein alcohol dehydrogenase-like"/>
    <property type="match status" value="1"/>
</dbReference>
<dbReference type="PROSITE" id="PS51820">
    <property type="entry name" value="PA14"/>
    <property type="match status" value="1"/>
</dbReference>
<comment type="subcellular location">
    <subcellularLocation>
        <location evidence="1">Fimbrium</location>
    </subcellularLocation>
</comment>
<evidence type="ECO:0000256" key="3">
    <source>
        <dbReference type="ARBA" id="ARBA00022558"/>
    </source>
</evidence>
<dbReference type="RefSeq" id="WP_140841218.1">
    <property type="nucleotide sequence ID" value="NZ_RCZI01000002.1"/>
</dbReference>
<proteinExistence type="inferred from homology"/>
<dbReference type="OrthoDB" id="7156875at2"/>
<keyword evidence="5" id="KW-0106">Calcium</keyword>
<feature type="domain" description="PA14" evidence="8">
    <location>
        <begin position="291"/>
        <end position="440"/>
    </location>
</feature>
<evidence type="ECO:0000259" key="8">
    <source>
        <dbReference type="PROSITE" id="PS51820"/>
    </source>
</evidence>
<feature type="region of interest" description="Disordered" evidence="7">
    <location>
        <begin position="1632"/>
        <end position="1660"/>
    </location>
</feature>
<accession>A0A502DUQ1</accession>
<comment type="caution">
    <text evidence="9">The sequence shown here is derived from an EMBL/GenBank/DDBJ whole genome shotgun (WGS) entry which is preliminary data.</text>
</comment>
<reference evidence="9 10" key="1">
    <citation type="journal article" date="2019" name="Environ. Microbiol.">
        <title>Species interactions and distinct microbial communities in high Arctic permafrost affected cryosols are associated with the CH4 and CO2 gas fluxes.</title>
        <authorList>
            <person name="Altshuler I."/>
            <person name="Hamel J."/>
            <person name="Turney S."/>
            <person name="Magnuson E."/>
            <person name="Levesque R."/>
            <person name="Greer C."/>
            <person name="Whyte L.G."/>
        </authorList>
    </citation>
    <scope>NUCLEOTIDE SEQUENCE [LARGE SCALE GENOMIC DNA]</scope>
    <source>
        <strain evidence="9 10">S06.C</strain>
    </source>
</reference>
<comment type="similarity">
    <text evidence="2">Belongs to the PilY1 family.</text>
</comment>
<protein>
    <submittedName>
        <fullName evidence="9">Fimbrial assembly protein</fullName>
    </submittedName>
</protein>
<keyword evidence="4" id="KW-0479">Metal-binding</keyword>
<dbReference type="EMBL" id="RCZI01000002">
    <property type="protein sequence ID" value="TPG29063.1"/>
    <property type="molecule type" value="Genomic_DNA"/>
</dbReference>